<accession>A0A9Q0R8R8</accession>
<sequence>MDFSSYNLSTTNATELFAKTYFVTTDNSLLNLNMNMNMNLNLNLNTNFDEKITWLELPSIIQDNFAKGTSSFEIDLKMNNNLTKKAVLMLNKDGLSLSSQSDSIFFIKKSFIDHPLLDVKISTKQENLARLDISQDQCFLFVPKNRYERYIIYKTFQMLKFYHQFDLNHLNSSINIDSNILGENQEIEAIALRIFVSSKPKFQVFLNSKTNQNIPCEITLTKKSIKIFSENSIDMSLKWTQITSFSQNESSLSIHLTNFKTISFNCTSTNLSRILHNSIYNYYHSNSYSQPLKNEQIIKNLSTKSNSKESFDKQSKKDNLSTETLSQESTVDIKVDFEQLPIIPITEFENISDEQFVFRVKTKQKMGVKKETFFAFSKTGVTVISNEQLSVHIITSRTQFHSQSERKALVIMDDKTEYHIKFHDVTQKNIFHQIIDFCQKEAQKTNNNSKESNKYFAAEIINLEKKQAQKGTIIFQKNTLSIALHKSNPIVVPFNESNLSISENPTSSIVIIQFQIKEKNQFALKFFSNSQYSKFLNLLQSKMQKNQIINENKENQIINENQNQNQNQNQIINENQNQIENEEKNINLTQDEMQSDEFEDYQVSQNEESIFEVSFRFSKTKILSGIILMTQKREMFIEIQESKKQYTIKKTTKIFHSQKNSKTAKIQIDEKTHFVVTFASKEKRQEFTDLLNSLTIGINVEYPYDFGQISSYKMEFLDTNFKSVKSGWILLFDDYLQLCENQPNENSPIFSYEESKLFKHPQIHAVVKIESNTDTAVIRFLNVEDCDKFFDDLKVLKE</sequence>
<reference evidence="2" key="1">
    <citation type="submission" date="2022-10" db="EMBL/GenBank/DDBJ databases">
        <title>Novel sulphate-reducing endosymbionts in the free-living metamonad Anaeramoeba.</title>
        <authorList>
            <person name="Jerlstrom-Hultqvist J."/>
            <person name="Cepicka I."/>
            <person name="Gallot-Lavallee L."/>
            <person name="Salas-Leiva D."/>
            <person name="Curtis B.A."/>
            <person name="Zahonova K."/>
            <person name="Pipaliya S."/>
            <person name="Dacks J."/>
            <person name="Roger A.J."/>
        </authorList>
    </citation>
    <scope>NUCLEOTIDE SEQUENCE</scope>
    <source>
        <strain evidence="2">BMAN</strain>
    </source>
</reference>
<comment type="caution">
    <text evidence="2">The sequence shown here is derived from an EMBL/GenBank/DDBJ whole genome shotgun (WGS) entry which is preliminary data.</text>
</comment>
<evidence type="ECO:0000313" key="3">
    <source>
        <dbReference type="Proteomes" id="UP001149090"/>
    </source>
</evidence>
<dbReference type="Proteomes" id="UP001149090">
    <property type="component" value="Unassembled WGS sequence"/>
</dbReference>
<feature type="coiled-coil region" evidence="1">
    <location>
        <begin position="536"/>
        <end position="599"/>
    </location>
</feature>
<evidence type="ECO:0000256" key="1">
    <source>
        <dbReference type="SAM" id="Coils"/>
    </source>
</evidence>
<evidence type="ECO:0000313" key="2">
    <source>
        <dbReference type="EMBL" id="KAJ5069989.1"/>
    </source>
</evidence>
<name>A0A9Q0R8R8_ANAIG</name>
<dbReference type="OrthoDB" id="10690990at2759"/>
<keyword evidence="3" id="KW-1185">Reference proteome</keyword>
<dbReference type="EMBL" id="JAPDFW010000100">
    <property type="protein sequence ID" value="KAJ5069989.1"/>
    <property type="molecule type" value="Genomic_DNA"/>
</dbReference>
<protein>
    <submittedName>
        <fullName evidence="2">Uncharacterized protein</fullName>
    </submittedName>
</protein>
<keyword evidence="1" id="KW-0175">Coiled coil</keyword>
<dbReference type="AlphaFoldDB" id="A0A9Q0R8R8"/>
<organism evidence="2 3">
    <name type="scientific">Anaeramoeba ignava</name>
    <name type="common">Anaerobic marine amoeba</name>
    <dbReference type="NCBI Taxonomy" id="1746090"/>
    <lineage>
        <taxon>Eukaryota</taxon>
        <taxon>Metamonada</taxon>
        <taxon>Anaeramoebidae</taxon>
        <taxon>Anaeramoeba</taxon>
    </lineage>
</organism>
<gene>
    <name evidence="2" type="ORF">M0811_11354</name>
</gene>
<proteinExistence type="predicted"/>